<dbReference type="PANTHER" id="PTHR30469:SF15">
    <property type="entry name" value="HLYD FAMILY OF SECRETION PROTEINS"/>
    <property type="match status" value="1"/>
</dbReference>
<dbReference type="SUPFAM" id="SSF111369">
    <property type="entry name" value="HlyD-like secretion proteins"/>
    <property type="match status" value="1"/>
</dbReference>
<sequence>MNKPTAKSVIAAAIAVLAVAAGAYFFTSSQRDSTAASPPKAAPKPALTVTAALPESIRLPITLAANGNIAAWQEAVIGAESAGLRLTEVRVNVGDVVKAGQVLATFSTDSVQADVAQARASLLEAQANAADAAANAERARSLQSSGALSAQQINQYLTLEKTAKARAEAAQAVLGAQQLRGRQTQVLAPDSGVISARSATVGAVVGNGVELFRMIRQGRLEWRAEVTSSELGRIREGLPVSVVPASGGELRGRVRMLAPSVDPLTRSALVYVDLPSAASKGSTARAGMFARGEFDLGASTALTIPQRALVVRDGFNYVFRLGDGNRVSQLKVQTGRLAGERVEVVSGLMPDARIVVNGAGFLNDGDLVRLGQENDSNQPPAQAASASVAIKNGANP</sequence>
<accession>A0AAU7LRG9</accession>
<feature type="domain" description="YknX-like C-terminal permuted SH3-like" evidence="5">
    <location>
        <begin position="301"/>
        <end position="369"/>
    </location>
</feature>
<keyword evidence="4" id="KW-0732">Signal</keyword>
<comment type="similarity">
    <text evidence="1">Belongs to the membrane fusion protein (MFP) (TC 8.A.1) family.</text>
</comment>
<dbReference type="Gene3D" id="2.40.420.20">
    <property type="match status" value="1"/>
</dbReference>
<dbReference type="Pfam" id="PF25989">
    <property type="entry name" value="YknX_C"/>
    <property type="match status" value="1"/>
</dbReference>
<feature type="chain" id="PRO_5043313629" evidence="4">
    <location>
        <begin position="24"/>
        <end position="396"/>
    </location>
</feature>
<dbReference type="RefSeq" id="WP_349279118.1">
    <property type="nucleotide sequence ID" value="NZ_CBCSCU010000007.1"/>
</dbReference>
<evidence type="ECO:0000256" key="3">
    <source>
        <dbReference type="SAM" id="MobiDB-lite"/>
    </source>
</evidence>
<evidence type="ECO:0000313" key="6">
    <source>
        <dbReference type="EMBL" id="XBP70053.1"/>
    </source>
</evidence>
<dbReference type="AlphaFoldDB" id="A0AAU7LRG9"/>
<keyword evidence="2" id="KW-0175">Coiled coil</keyword>
<dbReference type="Gene3D" id="2.40.30.170">
    <property type="match status" value="1"/>
</dbReference>
<dbReference type="GO" id="GO:1990281">
    <property type="term" value="C:efflux pump complex"/>
    <property type="evidence" value="ECO:0007669"/>
    <property type="project" value="TreeGrafter"/>
</dbReference>
<protein>
    <submittedName>
        <fullName evidence="6">Efflux RND transporter periplasmic adaptor subunit</fullName>
    </submittedName>
</protein>
<organism evidence="6">
    <name type="scientific">Polaromonas hydrogenivorans</name>
    <dbReference type="NCBI Taxonomy" id="335476"/>
    <lineage>
        <taxon>Bacteria</taxon>
        <taxon>Pseudomonadati</taxon>
        <taxon>Pseudomonadota</taxon>
        <taxon>Betaproteobacteria</taxon>
        <taxon>Burkholderiales</taxon>
        <taxon>Comamonadaceae</taxon>
        <taxon>Polaromonas</taxon>
    </lineage>
</organism>
<reference evidence="6" key="1">
    <citation type="submission" date="2024-05" db="EMBL/GenBank/DDBJ databases">
        <authorList>
            <person name="Bunk B."/>
            <person name="Swiderski J."/>
            <person name="Sproer C."/>
            <person name="Thiel V."/>
        </authorList>
    </citation>
    <scope>NUCLEOTIDE SEQUENCE</scope>
    <source>
        <strain evidence="6">DSM 17735</strain>
    </source>
</reference>
<evidence type="ECO:0000259" key="5">
    <source>
        <dbReference type="Pfam" id="PF25989"/>
    </source>
</evidence>
<feature type="coiled-coil region" evidence="2">
    <location>
        <begin position="115"/>
        <end position="142"/>
    </location>
</feature>
<dbReference type="GO" id="GO:0015562">
    <property type="term" value="F:efflux transmembrane transporter activity"/>
    <property type="evidence" value="ECO:0007669"/>
    <property type="project" value="TreeGrafter"/>
</dbReference>
<evidence type="ECO:0000256" key="1">
    <source>
        <dbReference type="ARBA" id="ARBA00009477"/>
    </source>
</evidence>
<feature type="signal peptide" evidence="4">
    <location>
        <begin position="1"/>
        <end position="23"/>
    </location>
</feature>
<dbReference type="EMBL" id="CP157675">
    <property type="protein sequence ID" value="XBP70053.1"/>
    <property type="molecule type" value="Genomic_DNA"/>
</dbReference>
<dbReference type="InterPro" id="IPR058637">
    <property type="entry name" value="YknX-like_C"/>
</dbReference>
<evidence type="ECO:0000256" key="2">
    <source>
        <dbReference type="SAM" id="Coils"/>
    </source>
</evidence>
<evidence type="ECO:0000256" key="4">
    <source>
        <dbReference type="SAM" id="SignalP"/>
    </source>
</evidence>
<dbReference type="NCBIfam" id="TIGR01730">
    <property type="entry name" value="RND_mfp"/>
    <property type="match status" value="1"/>
</dbReference>
<feature type="compositionally biased region" description="Low complexity" evidence="3">
    <location>
        <begin position="378"/>
        <end position="387"/>
    </location>
</feature>
<dbReference type="Gene3D" id="2.40.50.100">
    <property type="match status" value="1"/>
</dbReference>
<dbReference type="InterPro" id="IPR006143">
    <property type="entry name" value="RND_pump_MFP"/>
</dbReference>
<feature type="region of interest" description="Disordered" evidence="3">
    <location>
        <begin position="371"/>
        <end position="396"/>
    </location>
</feature>
<gene>
    <name evidence="6" type="ORF">ABLV49_19635</name>
</gene>
<proteinExistence type="inferred from homology"/>
<name>A0AAU7LRG9_9BURK</name>
<dbReference type="Gene3D" id="1.10.287.470">
    <property type="entry name" value="Helix hairpin bin"/>
    <property type="match status" value="1"/>
</dbReference>
<dbReference type="PANTHER" id="PTHR30469">
    <property type="entry name" value="MULTIDRUG RESISTANCE PROTEIN MDTA"/>
    <property type="match status" value="1"/>
</dbReference>